<comment type="caution">
    <text evidence="1">The sequence shown here is derived from an EMBL/GenBank/DDBJ whole genome shotgun (WGS) entry which is preliminary data.</text>
</comment>
<evidence type="ECO:0000313" key="1">
    <source>
        <dbReference type="EMBL" id="CAL1300158.1"/>
    </source>
</evidence>
<dbReference type="Proteomes" id="UP001497382">
    <property type="component" value="Unassembled WGS sequence"/>
</dbReference>
<accession>A0AAV2BV27</accession>
<proteinExistence type="predicted"/>
<name>A0AAV2BV27_9ARAC</name>
<dbReference type="EMBL" id="CAXIEN010000537">
    <property type="protein sequence ID" value="CAL1300158.1"/>
    <property type="molecule type" value="Genomic_DNA"/>
</dbReference>
<gene>
    <name evidence="1" type="ORF">LARSCL_LOCUS21782</name>
</gene>
<sequence>MRRSHLSLHQLHDLLCRTLDGGTNHSAAIFFSDPPSHPSGRFFSGCRQSAQPCLEVWSIISLMSINQHLGNMVSIVDFKHKGS</sequence>
<dbReference type="AlphaFoldDB" id="A0AAV2BV27"/>
<protein>
    <submittedName>
        <fullName evidence="1">Uncharacterized protein</fullName>
    </submittedName>
</protein>
<keyword evidence="2" id="KW-1185">Reference proteome</keyword>
<feature type="non-terminal residue" evidence="1">
    <location>
        <position position="83"/>
    </location>
</feature>
<reference evidence="1 2" key="1">
    <citation type="submission" date="2024-04" db="EMBL/GenBank/DDBJ databases">
        <authorList>
            <person name="Rising A."/>
            <person name="Reimegard J."/>
            <person name="Sonavane S."/>
            <person name="Akerstrom W."/>
            <person name="Nylinder S."/>
            <person name="Hedman E."/>
            <person name="Kallberg Y."/>
        </authorList>
    </citation>
    <scope>NUCLEOTIDE SEQUENCE [LARGE SCALE GENOMIC DNA]</scope>
</reference>
<organism evidence="1 2">
    <name type="scientific">Larinioides sclopetarius</name>
    <dbReference type="NCBI Taxonomy" id="280406"/>
    <lineage>
        <taxon>Eukaryota</taxon>
        <taxon>Metazoa</taxon>
        <taxon>Ecdysozoa</taxon>
        <taxon>Arthropoda</taxon>
        <taxon>Chelicerata</taxon>
        <taxon>Arachnida</taxon>
        <taxon>Araneae</taxon>
        <taxon>Araneomorphae</taxon>
        <taxon>Entelegynae</taxon>
        <taxon>Araneoidea</taxon>
        <taxon>Araneidae</taxon>
        <taxon>Larinioides</taxon>
    </lineage>
</organism>
<evidence type="ECO:0000313" key="2">
    <source>
        <dbReference type="Proteomes" id="UP001497382"/>
    </source>
</evidence>